<dbReference type="EMBL" id="BLAL01000194">
    <property type="protein sequence ID" value="GES90312.1"/>
    <property type="molecule type" value="Genomic_DNA"/>
</dbReference>
<evidence type="ECO:0000313" key="2">
    <source>
        <dbReference type="Proteomes" id="UP000615446"/>
    </source>
</evidence>
<dbReference type="Proteomes" id="UP000615446">
    <property type="component" value="Unassembled WGS sequence"/>
</dbReference>
<evidence type="ECO:0000313" key="1">
    <source>
        <dbReference type="EMBL" id="GES90312.1"/>
    </source>
</evidence>
<sequence length="131" mass="14844">MNNIHDQSHVTSETVASEAQVLLLLIILNQIRNYLSKLLRASPFLGFQISFRGYDNYSYTKQIAYNGNHRNYGKSGEWLIANLVLADCEKEAGDDICALNSFIIRLRKSSSQLQIISPGSIEYQTDDKKID</sequence>
<name>A0A8H3LKL0_9GLOM</name>
<dbReference type="AlphaFoldDB" id="A0A8H3LKL0"/>
<reference evidence="1" key="1">
    <citation type="submission" date="2019-10" db="EMBL/GenBank/DDBJ databases">
        <title>Conservation and host-specific expression of non-tandemly repeated heterogenous ribosome RNA gene in arbuscular mycorrhizal fungi.</title>
        <authorList>
            <person name="Maeda T."/>
            <person name="Kobayashi Y."/>
            <person name="Nakagawa T."/>
            <person name="Ezawa T."/>
            <person name="Yamaguchi K."/>
            <person name="Bino T."/>
            <person name="Nishimoto Y."/>
            <person name="Shigenobu S."/>
            <person name="Kawaguchi M."/>
        </authorList>
    </citation>
    <scope>NUCLEOTIDE SEQUENCE</scope>
    <source>
        <strain evidence="1">HR1</strain>
    </source>
</reference>
<proteinExistence type="predicted"/>
<comment type="caution">
    <text evidence="1">The sequence shown here is derived from an EMBL/GenBank/DDBJ whole genome shotgun (WGS) entry which is preliminary data.</text>
</comment>
<protein>
    <submittedName>
        <fullName evidence="1">Uncharacterized protein</fullName>
    </submittedName>
</protein>
<gene>
    <name evidence="1" type="ORF">RCL2_001717000</name>
</gene>
<organism evidence="1 2">
    <name type="scientific">Rhizophagus clarus</name>
    <dbReference type="NCBI Taxonomy" id="94130"/>
    <lineage>
        <taxon>Eukaryota</taxon>
        <taxon>Fungi</taxon>
        <taxon>Fungi incertae sedis</taxon>
        <taxon>Mucoromycota</taxon>
        <taxon>Glomeromycotina</taxon>
        <taxon>Glomeromycetes</taxon>
        <taxon>Glomerales</taxon>
        <taxon>Glomeraceae</taxon>
        <taxon>Rhizophagus</taxon>
    </lineage>
</organism>
<accession>A0A8H3LKL0</accession>